<feature type="transmembrane region" description="Helical" evidence="1">
    <location>
        <begin position="80"/>
        <end position="103"/>
    </location>
</feature>
<evidence type="ECO:0008006" key="4">
    <source>
        <dbReference type="Google" id="ProtNLM"/>
    </source>
</evidence>
<dbReference type="OrthoDB" id="166547at2"/>
<comment type="caution">
    <text evidence="2">The sequence shown here is derived from an EMBL/GenBank/DDBJ whole genome shotgun (WGS) entry which is preliminary data.</text>
</comment>
<keyword evidence="3" id="KW-1185">Reference proteome</keyword>
<keyword evidence="1" id="KW-1133">Transmembrane helix</keyword>
<feature type="transmembrane region" description="Helical" evidence="1">
    <location>
        <begin position="115"/>
        <end position="133"/>
    </location>
</feature>
<gene>
    <name evidence="2" type="ORF">ARTSIC4J27_3227</name>
</gene>
<name>A0A024H5R4_9MICC</name>
<dbReference type="STRING" id="861266.ARTSIC4J27_3227"/>
<dbReference type="Proteomes" id="UP000035722">
    <property type="component" value="Unassembled WGS sequence"/>
</dbReference>
<dbReference type="InterPro" id="IPR018687">
    <property type="entry name" value="DUF2177_membr"/>
</dbReference>
<protein>
    <recommendedName>
        <fullName evidence="4">Transmembrane protein</fullName>
    </recommendedName>
</protein>
<evidence type="ECO:0000313" key="2">
    <source>
        <dbReference type="EMBL" id="CCQ47247.1"/>
    </source>
</evidence>
<feature type="transmembrane region" description="Helical" evidence="1">
    <location>
        <begin position="49"/>
        <end position="68"/>
    </location>
</feature>
<organism evidence="2 3">
    <name type="scientific">Pseudarthrobacter siccitolerans</name>
    <dbReference type="NCBI Taxonomy" id="861266"/>
    <lineage>
        <taxon>Bacteria</taxon>
        <taxon>Bacillati</taxon>
        <taxon>Actinomycetota</taxon>
        <taxon>Actinomycetes</taxon>
        <taxon>Micrococcales</taxon>
        <taxon>Micrococcaceae</taxon>
        <taxon>Pseudarthrobacter</taxon>
    </lineage>
</organism>
<sequence length="139" mass="15142">MNTRTKNWLLSYAVTAVIFAVLDLVWITFVASTLYQSQIGHLIAPRPNAAGAVAFYLVFVAGMVHYGVRPLDADASVRQRVTGAGLFGFFAYATWALTAFAVLKDFTLLVAVTDILWGAGACTLVTWLTVTILRRVLAQ</sequence>
<feature type="transmembrane region" description="Helical" evidence="1">
    <location>
        <begin position="9"/>
        <end position="29"/>
    </location>
</feature>
<keyword evidence="1" id="KW-0812">Transmembrane</keyword>
<dbReference type="EMBL" id="CAQI01000048">
    <property type="protein sequence ID" value="CCQ47247.1"/>
    <property type="molecule type" value="Genomic_DNA"/>
</dbReference>
<reference evidence="3" key="1">
    <citation type="journal article" date="2014" name="Genome Announc.">
        <title>Genome Sequence of Arthrobacter siccitolerans 4J27, a Xeroprotectant-Producing Desiccation-Tolerant Microorganism.</title>
        <authorList>
            <person name="Manzanera M."/>
            <person name="Santa-Cruz-Calvo L."/>
            <person name="Vilchez J.I."/>
            <person name="Garcia-Fontana C."/>
            <person name="Silva-Castro G.A."/>
            <person name="Calvo C."/>
            <person name="Gonzalez-Lopez J."/>
        </authorList>
    </citation>
    <scope>NUCLEOTIDE SEQUENCE [LARGE SCALE GENOMIC DNA]</scope>
    <source>
        <strain evidence="3">4J27</strain>
    </source>
</reference>
<evidence type="ECO:0000313" key="3">
    <source>
        <dbReference type="Proteomes" id="UP000035722"/>
    </source>
</evidence>
<dbReference type="RefSeq" id="WP_050056110.1">
    <property type="nucleotide sequence ID" value="NZ_CAQI01000048.1"/>
</dbReference>
<evidence type="ECO:0000256" key="1">
    <source>
        <dbReference type="SAM" id="Phobius"/>
    </source>
</evidence>
<proteinExistence type="predicted"/>
<dbReference type="AlphaFoldDB" id="A0A024H5R4"/>
<keyword evidence="1" id="KW-0472">Membrane</keyword>
<dbReference type="Pfam" id="PF09945">
    <property type="entry name" value="DUF2177"/>
    <property type="match status" value="1"/>
</dbReference>
<accession>A0A024H5R4</accession>